<dbReference type="Gene3D" id="1.10.510.10">
    <property type="entry name" value="Transferase(Phosphotransferase) domain 1"/>
    <property type="match status" value="1"/>
</dbReference>
<dbReference type="InterPro" id="IPR011009">
    <property type="entry name" value="Kinase-like_dom_sf"/>
</dbReference>
<feature type="domain" description="Protein kinase" evidence="2">
    <location>
        <begin position="1"/>
        <end position="178"/>
    </location>
</feature>
<feature type="transmembrane region" description="Helical" evidence="1">
    <location>
        <begin position="20"/>
        <end position="38"/>
    </location>
</feature>
<dbReference type="PANTHER" id="PTHR23257:SF958">
    <property type="entry name" value="SERINE_THREONINE-PROTEIN KINASE WNK4"/>
    <property type="match status" value="1"/>
</dbReference>
<evidence type="ECO:0000259" key="2">
    <source>
        <dbReference type="PROSITE" id="PS50011"/>
    </source>
</evidence>
<accession>A0A7S0CCV7</accession>
<dbReference type="GO" id="GO:0005524">
    <property type="term" value="F:ATP binding"/>
    <property type="evidence" value="ECO:0007669"/>
    <property type="project" value="InterPro"/>
</dbReference>
<evidence type="ECO:0000313" key="3">
    <source>
        <dbReference type="EMBL" id="CAD8419534.1"/>
    </source>
</evidence>
<keyword evidence="1" id="KW-1133">Transmembrane helix</keyword>
<dbReference type="EMBL" id="HBEL01033347">
    <property type="protein sequence ID" value="CAD8419534.1"/>
    <property type="molecule type" value="Transcribed_RNA"/>
</dbReference>
<name>A0A7S0CCV7_9STRA</name>
<dbReference type="GO" id="GO:0007165">
    <property type="term" value="P:signal transduction"/>
    <property type="evidence" value="ECO:0007669"/>
    <property type="project" value="TreeGrafter"/>
</dbReference>
<proteinExistence type="predicted"/>
<dbReference type="PANTHER" id="PTHR23257">
    <property type="entry name" value="SERINE-THREONINE PROTEIN KINASE"/>
    <property type="match status" value="1"/>
</dbReference>
<dbReference type="AlphaFoldDB" id="A0A7S0CCV7"/>
<dbReference type="GO" id="GO:0004672">
    <property type="term" value="F:protein kinase activity"/>
    <property type="evidence" value="ECO:0007669"/>
    <property type="project" value="InterPro"/>
</dbReference>
<dbReference type="PROSITE" id="PS50011">
    <property type="entry name" value="PROTEIN_KINASE_DOM"/>
    <property type="match status" value="1"/>
</dbReference>
<gene>
    <name evidence="3" type="ORF">PINE0816_LOCUS15669</name>
</gene>
<keyword evidence="1" id="KW-0812">Transmembrane</keyword>
<dbReference type="Pfam" id="PF00069">
    <property type="entry name" value="Pkinase"/>
    <property type="match status" value="1"/>
</dbReference>
<keyword evidence="1" id="KW-0472">Membrane</keyword>
<dbReference type="InterPro" id="IPR050167">
    <property type="entry name" value="Ser_Thr_protein_kinase"/>
</dbReference>
<evidence type="ECO:0000256" key="1">
    <source>
        <dbReference type="SAM" id="Phobius"/>
    </source>
</evidence>
<reference evidence="3" key="1">
    <citation type="submission" date="2021-01" db="EMBL/GenBank/DDBJ databases">
        <authorList>
            <person name="Corre E."/>
            <person name="Pelletier E."/>
            <person name="Niang G."/>
            <person name="Scheremetjew M."/>
            <person name="Finn R."/>
            <person name="Kale V."/>
            <person name="Holt S."/>
            <person name="Cochrane G."/>
            <person name="Meng A."/>
            <person name="Brown T."/>
            <person name="Cohen L."/>
        </authorList>
    </citation>
    <scope>NUCLEOTIDE SEQUENCE</scope>
    <source>
        <strain evidence="3">CCAP1064/1</strain>
    </source>
</reference>
<dbReference type="InterPro" id="IPR000719">
    <property type="entry name" value="Prot_kinase_dom"/>
</dbReference>
<protein>
    <recommendedName>
        <fullName evidence="2">Protein kinase domain-containing protein</fullName>
    </recommendedName>
</protein>
<dbReference type="SUPFAM" id="SSF56112">
    <property type="entry name" value="Protein kinase-like (PK-like)"/>
    <property type="match status" value="1"/>
</dbReference>
<sequence length="201" mass="23047">MNQSLPTKRAFFGCELSISMYVLTFTFASLVTCILYSMQKPENIGYDVRGVLKIFDFGLAQELRPKEMFEDGTYELTGFTGTIRYMPPEVAQSQRYNSTVDVYSFSILLWEMLSLKQPFADFTCRMHNQLVVMRNVRPVVPDIWGSRINNLLTNCWSPVLNKRMPFEDICTCLSEETYSCHDDSICDDMGDCNSSTHGNGR</sequence>
<organism evidence="3">
    <name type="scientific">Proboscia inermis</name>
    <dbReference type="NCBI Taxonomy" id="420281"/>
    <lineage>
        <taxon>Eukaryota</taxon>
        <taxon>Sar</taxon>
        <taxon>Stramenopiles</taxon>
        <taxon>Ochrophyta</taxon>
        <taxon>Bacillariophyta</taxon>
        <taxon>Coscinodiscophyceae</taxon>
        <taxon>Rhizosoleniophycidae</taxon>
        <taxon>Rhizosoleniales</taxon>
        <taxon>Rhizosoleniaceae</taxon>
        <taxon>Proboscia</taxon>
    </lineage>
</organism>
<dbReference type="GO" id="GO:0005737">
    <property type="term" value="C:cytoplasm"/>
    <property type="evidence" value="ECO:0007669"/>
    <property type="project" value="TreeGrafter"/>
</dbReference>